<feature type="region of interest" description="Disordered" evidence="1">
    <location>
        <begin position="1152"/>
        <end position="1641"/>
    </location>
</feature>
<evidence type="ECO:0000256" key="1">
    <source>
        <dbReference type="SAM" id="MobiDB-lite"/>
    </source>
</evidence>
<dbReference type="Proteomes" id="UP001063166">
    <property type="component" value="Unassembled WGS sequence"/>
</dbReference>
<feature type="compositionally biased region" description="Acidic residues" evidence="1">
    <location>
        <begin position="595"/>
        <end position="609"/>
    </location>
</feature>
<sequence length="2310" mass="238543">MSVTEADDTVLQDLTNGDLATTDEVHDASSVSNEDFDLKDHVKEVLAADPLGKATDVAGEVMNPLASELHNMLDTQSSPEAALSLTDAPLPSKLNEVTEEYTINPSPVLLDSAEVDTDSIVAAVEQDATSSIEDSLSKPNEDIVEPNLTVTTTIENGAAEESSAEIIKDSGSADPVTDVAAAGAEDVNVDGAKSDSASVVTSVAAPGADVAAAEDQVSEAASATLPTQATEESVTQRDAVAAVTEVISSSVESDGVEDTIIPQADDVVEVTPVAPDEQAGAESEATREAAAPVAVEDIQSVESGLVDDDPAPASEIEASVSAEVPSPLATEETIAQTEEAPAESFLNDDVPTSSPEVASVDEVEPPVIDTESTSEPTPLTATVEELAATGTEAALPSAPGDAAPEPAIATTEAEEAAPTAEASTTVEPEVASVNSTHDTQDPVVESLPVEPSAAEETTVPATERSPAVEPGVVEETHVELSSTGEASASEPITEAGPQVEQQPPVDSVIVEDVLASAQEPTAEAALSIEAQVVEAPPTEDSATEEGDTPAPEPVEEAGPAVEAEVAQQPPVGESSMEDDVSAAAAEPTSQVVPAEEPEVIDQPSEETEIVQEVSAPAAEPEAEAMSANEEAVESAGVVAESSGFASDPVQEAAPPAEPVAEQPPVVSTIVEEVSEPAPETAAEATAEAEPLVEQPAAESTAVEEVSEPAPETIAEATAEAEPVVEQPPAESTAVEEVSEPAPETIAEATAEAEPVVEQPSAESTAVEEVSVPAPETIAEATAEAELVVEQPPIEFSVDELSVPAPEPLATPIAAEPQIREELPIEPGVTEEVSAAVTEPSAEVEPAAEEQIVEQPPTESNVVAEAYTSAPEPIADAPAVVPEATEQLRIEAGNADEVPVSVRDVVEVPSDENPIPVADSVKVDEDVVAPELPVVAAPTPIDEGVAIEETEAGPEAPHDGILELVEGTDSVVETEIAAHVEAVAEDAPVAEHDKAVEPDSESEPVDINVTDVPADETTAPHNTIDSDSAAVPQDVEHDKVEDEVIAENETFPVAAEEANGQPAVALHDEISQPVEDALVNEVELVAPEGAVSDDFDGVEATATAAAPEEVAAQPAPADAEVVLDAAAEVAADGSGSKAEAAFVENAALSEPTAPLAGIQVDPESEPVAPAPEDPIAVEELEGSNDEVEVAAHPEAASTASPVEPEEIAAATEPPVVVEIPSVVEETKDEPESAPAAAPSVSEDPAAPQEDEAAAVDPVPAVPTEEPTSVQEPVVPQEEDAPDAGETPAALPSEETETHIVIEESTPAPSAAIEESVAPQAVAAAAESVSAPIIVAETPAQDPPILEEQEAAQSTIEEPTPAVTEETTLQEPEETVAVAEVPAAAPETVADREAEEVAAPAPPASPEEQEGADVKADPVADGEESTPVTEPIVTEERSPVAEEASRIVEERDTPPAPIVDEPAVSAAVKSELQPTASEEVAAVLDAPPALPTSTEAATGQEELETEVARAEPESEVETNHDDSSILQAEEAPAPNDVTDNHGPSDLPDESVPDEASANGAADEPADVAAPTSVEEQISVEATEAAPSTLPPHLVSFAVTHTGAGGVHDDEGAQDDEPSKRPEDMTPAEVIEEHSQSESGINEEKLPAIIAGDSLAVDAEVERPSSPWTSSFQVTTVGLGGATNEQETEPEETIGPIAEAGLASPEVQEQEPPPAEELPAVVEAATQAEEISENAYPSGIVPPQLLVDTSSLEDAADQPDEPAEPPQPLTPSYSVHPQGSPRHDNIDLQDTVTQEEPARPWTPSYSVHSQGSPLPVQRDLADEEPSPSNKAVEYQEEELGELEEMEFATNEEILTTNAAPTLETSTNAAHVSLDPRGTNDLSVEETRPDVTVEDDAAVSIPSNGVEDGEVEDAVPGPETQVPHLVLDVSEEATQPSTDEGEQSSTYLGAQPEHDRPASPSWIPSYSVSVQGTPSHERADPLDEIRCKPDEVLAEVVSVAVPAESTAADAAESKSHDIVDAAEVVPKMVISEKQTSAEVEHHDVAVANVSPAVVEVASAEVTEALGAKDVSTDAITAPEALLVVDEDGVTVKDVSNENDGAQNLSAEEQELRKSRPWTPSYSVTTQGPKTASEECIAEHAEVAEVLNDVPVPQDPVAGEFKDALPTVAVDTIDETQDGPSEVFPIVEDGDKVPEQPKSTGLRLIPLDETRVTDVALVSPDAVSPTTVRSRLESTASSRYFPGSWFSPTYRPVDEGRTSLEVAQGEFIAAKAAASADEAPDTSSIEESSSDESDDDEEVPESATSEQKRRWCIIM</sequence>
<name>A0A9P3PRW1_LYOSH</name>
<evidence type="ECO:0000313" key="2">
    <source>
        <dbReference type="EMBL" id="GLB40201.1"/>
    </source>
</evidence>
<feature type="region of interest" description="Disordered" evidence="1">
    <location>
        <begin position="2091"/>
        <end position="2124"/>
    </location>
</feature>
<feature type="compositionally biased region" description="Basic and acidic residues" evidence="1">
    <location>
        <begin position="1504"/>
        <end position="1521"/>
    </location>
</feature>
<feature type="region of interest" description="Disordered" evidence="1">
    <location>
        <begin position="831"/>
        <end position="859"/>
    </location>
</feature>
<reference evidence="2" key="1">
    <citation type="submission" date="2022-07" db="EMBL/GenBank/DDBJ databases">
        <title>The genome of Lyophyllum shimeji provides insight into the initial evolution of ectomycorrhizal fungal genome.</title>
        <authorList>
            <person name="Kobayashi Y."/>
            <person name="Shibata T."/>
            <person name="Hirakawa H."/>
            <person name="Shigenobu S."/>
            <person name="Nishiyama T."/>
            <person name="Yamada A."/>
            <person name="Hasebe M."/>
            <person name="Kawaguchi M."/>
        </authorList>
    </citation>
    <scope>NUCLEOTIDE SEQUENCE</scope>
    <source>
        <strain evidence="2">AT787</strain>
    </source>
</reference>
<feature type="compositionally biased region" description="Basic and acidic residues" evidence="1">
    <location>
        <begin position="1604"/>
        <end position="1621"/>
    </location>
</feature>
<feature type="region of interest" description="Disordered" evidence="1">
    <location>
        <begin position="301"/>
        <end position="771"/>
    </location>
</feature>
<feature type="region of interest" description="Disordered" evidence="1">
    <location>
        <begin position="982"/>
        <end position="1035"/>
    </location>
</feature>
<feature type="region of interest" description="Disordered" evidence="1">
    <location>
        <begin position="1854"/>
        <end position="1977"/>
    </location>
</feature>
<feature type="region of interest" description="Disordered" evidence="1">
    <location>
        <begin position="1676"/>
        <end position="1830"/>
    </location>
</feature>
<feature type="compositionally biased region" description="Polar residues" evidence="1">
    <location>
        <begin position="1854"/>
        <end position="1866"/>
    </location>
</feature>
<feature type="region of interest" description="Disordered" evidence="1">
    <location>
        <begin position="249"/>
        <end position="269"/>
    </location>
</feature>
<dbReference type="EMBL" id="BRPK01000008">
    <property type="protein sequence ID" value="GLB40201.1"/>
    <property type="molecule type" value="Genomic_DNA"/>
</dbReference>
<dbReference type="OrthoDB" id="2804751at2759"/>
<evidence type="ECO:0000313" key="3">
    <source>
        <dbReference type="Proteomes" id="UP001063166"/>
    </source>
</evidence>
<feature type="compositionally biased region" description="Acidic residues" evidence="1">
    <location>
        <begin position="1174"/>
        <end position="1187"/>
    </location>
</feature>
<feature type="compositionally biased region" description="Low complexity" evidence="1">
    <location>
        <begin position="831"/>
        <end position="844"/>
    </location>
</feature>
<feature type="compositionally biased region" description="Low complexity" evidence="1">
    <location>
        <begin position="556"/>
        <end position="566"/>
    </location>
</feature>
<feature type="compositionally biased region" description="Low complexity" evidence="1">
    <location>
        <begin position="1097"/>
        <end position="1116"/>
    </location>
</feature>
<feature type="compositionally biased region" description="Low complexity" evidence="1">
    <location>
        <begin position="329"/>
        <end position="343"/>
    </location>
</feature>
<proteinExistence type="predicted"/>
<feature type="compositionally biased region" description="Acidic residues" evidence="1">
    <location>
        <begin position="1751"/>
        <end position="1760"/>
    </location>
</feature>
<feature type="compositionally biased region" description="Basic and acidic residues" evidence="1">
    <location>
        <begin position="1628"/>
        <end position="1641"/>
    </location>
</feature>
<protein>
    <submittedName>
        <fullName evidence="2">Uncharacterized protein</fullName>
    </submittedName>
</protein>
<feature type="compositionally biased region" description="Low complexity" evidence="1">
    <location>
        <begin position="402"/>
        <end position="431"/>
    </location>
</feature>
<keyword evidence="3" id="KW-1185">Reference proteome</keyword>
<accession>A0A9P3PRW1</accession>
<feature type="compositionally biased region" description="Low complexity" evidence="1">
    <location>
        <begin position="1206"/>
        <end position="1222"/>
    </location>
</feature>
<feature type="compositionally biased region" description="Low complexity" evidence="1">
    <location>
        <begin position="1231"/>
        <end position="1246"/>
    </location>
</feature>
<feature type="compositionally biased region" description="Acidic residues" evidence="1">
    <location>
        <begin position="1"/>
        <end position="10"/>
    </location>
</feature>
<feature type="region of interest" description="Disordered" evidence="1">
    <location>
        <begin position="1089"/>
        <end position="1116"/>
    </location>
</feature>
<feature type="compositionally biased region" description="Low complexity" evidence="1">
    <location>
        <begin position="1353"/>
        <end position="1386"/>
    </location>
</feature>
<feature type="compositionally biased region" description="Low complexity" evidence="1">
    <location>
        <begin position="1312"/>
        <end position="1334"/>
    </location>
</feature>
<feature type="compositionally biased region" description="Polar residues" evidence="1">
    <location>
        <begin position="1958"/>
        <end position="1970"/>
    </location>
</feature>
<feature type="compositionally biased region" description="Low complexity" evidence="1">
    <location>
        <begin position="675"/>
        <end position="730"/>
    </location>
</feature>
<feature type="compositionally biased region" description="Polar residues" evidence="1">
    <location>
        <begin position="1928"/>
        <end position="1944"/>
    </location>
</feature>
<feature type="region of interest" description="Disordered" evidence="1">
    <location>
        <begin position="2266"/>
        <end position="2310"/>
    </location>
</feature>
<feature type="compositionally biased region" description="Acidic residues" evidence="1">
    <location>
        <begin position="2283"/>
        <end position="2295"/>
    </location>
</feature>
<feature type="compositionally biased region" description="Low complexity" evidence="1">
    <location>
        <begin position="2266"/>
        <end position="2282"/>
    </location>
</feature>
<feature type="compositionally biased region" description="Low complexity" evidence="1">
    <location>
        <begin position="1253"/>
        <end position="1268"/>
    </location>
</feature>
<feature type="compositionally biased region" description="Polar residues" evidence="1">
    <location>
        <begin position="1800"/>
        <end position="1809"/>
    </location>
</feature>
<feature type="compositionally biased region" description="Low complexity" evidence="1">
    <location>
        <begin position="739"/>
        <end position="757"/>
    </location>
</feature>
<feature type="compositionally biased region" description="Basic and acidic residues" evidence="1">
    <location>
        <begin position="1432"/>
        <end position="1451"/>
    </location>
</feature>
<feature type="compositionally biased region" description="Low complexity" evidence="1">
    <location>
        <begin position="377"/>
        <end position="395"/>
    </location>
</feature>
<feature type="compositionally biased region" description="Low complexity" evidence="1">
    <location>
        <begin position="612"/>
        <end position="666"/>
    </location>
</feature>
<feature type="compositionally biased region" description="Polar residues" evidence="1">
    <location>
        <begin position="2113"/>
        <end position="2124"/>
    </location>
</feature>
<feature type="compositionally biased region" description="Polar residues" evidence="1">
    <location>
        <begin position="2093"/>
        <end position="2102"/>
    </location>
</feature>
<gene>
    <name evidence="2" type="ORF">LshimejAT787_0800720</name>
</gene>
<comment type="caution">
    <text evidence="2">The sequence shown here is derived from an EMBL/GenBank/DDBJ whole genome shotgun (WGS) entry which is preliminary data.</text>
</comment>
<organism evidence="2 3">
    <name type="scientific">Lyophyllum shimeji</name>
    <name type="common">Hon-shimeji</name>
    <name type="synonym">Tricholoma shimeji</name>
    <dbReference type="NCBI Taxonomy" id="47721"/>
    <lineage>
        <taxon>Eukaryota</taxon>
        <taxon>Fungi</taxon>
        <taxon>Dikarya</taxon>
        <taxon>Basidiomycota</taxon>
        <taxon>Agaricomycotina</taxon>
        <taxon>Agaricomycetes</taxon>
        <taxon>Agaricomycetidae</taxon>
        <taxon>Agaricales</taxon>
        <taxon>Tricholomatineae</taxon>
        <taxon>Lyophyllaceae</taxon>
        <taxon>Lyophyllum</taxon>
    </lineage>
</organism>
<feature type="region of interest" description="Disordered" evidence="1">
    <location>
        <begin position="1"/>
        <end position="34"/>
    </location>
</feature>